<dbReference type="EMBL" id="CP073249">
    <property type="protein sequence ID" value="QUF07378.1"/>
    <property type="molecule type" value="Genomic_DNA"/>
</dbReference>
<gene>
    <name evidence="1" type="ORF">KCV87_15930</name>
</gene>
<proteinExistence type="predicted"/>
<name>A0AA45LDR4_9PSEU</name>
<organism evidence="1 2">
    <name type="scientific">Actinosynnema pretiosum subsp. pretiosum</name>
    <dbReference type="NCBI Taxonomy" id="103721"/>
    <lineage>
        <taxon>Bacteria</taxon>
        <taxon>Bacillati</taxon>
        <taxon>Actinomycetota</taxon>
        <taxon>Actinomycetes</taxon>
        <taxon>Pseudonocardiales</taxon>
        <taxon>Pseudonocardiaceae</taxon>
        <taxon>Actinosynnema</taxon>
    </lineage>
</organism>
<accession>A0AA45LDR4</accession>
<evidence type="ECO:0008006" key="3">
    <source>
        <dbReference type="Google" id="ProtNLM"/>
    </source>
</evidence>
<evidence type="ECO:0000313" key="2">
    <source>
        <dbReference type="Proteomes" id="UP000677152"/>
    </source>
</evidence>
<dbReference type="Proteomes" id="UP000677152">
    <property type="component" value="Chromosome"/>
</dbReference>
<dbReference type="AlphaFoldDB" id="A0AA45LDR4"/>
<evidence type="ECO:0000313" key="1">
    <source>
        <dbReference type="EMBL" id="QUF07378.1"/>
    </source>
</evidence>
<reference evidence="1" key="1">
    <citation type="submission" date="2021-04" db="EMBL/GenBank/DDBJ databases">
        <title>Genomic sequence of Actinosynnema pretiosum subsp. pretiosum ATCC 31280 (C-14919).</title>
        <authorList>
            <person name="Bai L."/>
            <person name="Wang X."/>
            <person name="Xiao Y."/>
        </authorList>
    </citation>
    <scope>NUCLEOTIDE SEQUENCE</scope>
    <source>
        <strain evidence="1">ATCC 31280</strain>
    </source>
</reference>
<sequence>MTSEDVMRVADLRAAGVPNHVIEARCRPGGRWQRVLPGVLLLSPDPPTDLQRWRAAQAYAGPGSVITGVAALRAQGVRGLPDSGRVHVLQPESQRLTGYDYVFLERTTRLPHPVHRHGLSLAPAPRAVLDAARREPNPLRLHHLLAAVVRAGLCTAQVLLTELDAGSRRGTAAPRATLRTLLPTT</sequence>
<protein>
    <recommendedName>
        <fullName evidence="3">AbiEi antitoxin C-terminal domain-containing protein</fullName>
    </recommendedName>
</protein>